<dbReference type="InterPro" id="IPR001638">
    <property type="entry name" value="Solute-binding_3/MltF_N"/>
</dbReference>
<evidence type="ECO:0000313" key="8">
    <source>
        <dbReference type="EMBL" id="GAA3551386.1"/>
    </source>
</evidence>
<organism evidence="8 9">
    <name type="scientific">Nocardioides daeguensis</name>
    <dbReference type="NCBI Taxonomy" id="908359"/>
    <lineage>
        <taxon>Bacteria</taxon>
        <taxon>Bacillati</taxon>
        <taxon>Actinomycetota</taxon>
        <taxon>Actinomycetes</taxon>
        <taxon>Propionibacteriales</taxon>
        <taxon>Nocardioidaceae</taxon>
        <taxon>Nocardioides</taxon>
    </lineage>
</organism>
<evidence type="ECO:0000256" key="6">
    <source>
        <dbReference type="SAM" id="SignalP"/>
    </source>
</evidence>
<dbReference type="PROSITE" id="PS01039">
    <property type="entry name" value="SBP_BACTERIAL_3"/>
    <property type="match status" value="1"/>
</dbReference>
<dbReference type="RefSeq" id="WP_257441554.1">
    <property type="nucleotide sequence ID" value="NZ_BAABBB010000028.1"/>
</dbReference>
<sequence length="312" mass="33452">MKQSRSRLGVAAAVLALLALAGCSYDATKVPTHKESPAAEPTPASCETTDADLRSYDPSKAAGDAVNRIRKAGVLKIGVSADTLLLGARNPSTNAIEGFDIDVANQIAKALGVEPQYRVINAGQRIELLEDREIDIVARNMTINCTRWQSVAFSAEYYRAGQKVLVRPDVADKYAGPQDLAGLKVCAPTGTTSVDNIKAAEPDVISEPALTHTGCLVKFQQGQVDAITGDDTVLAGLVAQDKLYAAVPKQDAFTKEPYGIATNADDKDLVAFINAVLEDMRTNGTWQKSYDTWLKPYLLIDATQPQPAYGRP</sequence>
<comment type="similarity">
    <text evidence="1 4">Belongs to the bacterial solute-binding protein 3 family.</text>
</comment>
<dbReference type="PANTHER" id="PTHR30085">
    <property type="entry name" value="AMINO ACID ABC TRANSPORTER PERMEASE"/>
    <property type="match status" value="1"/>
</dbReference>
<accession>A0ABP6WKC4</accession>
<dbReference type="InterPro" id="IPR051455">
    <property type="entry name" value="Bact_solute-bind_prot3"/>
</dbReference>
<dbReference type="CDD" id="cd13690">
    <property type="entry name" value="PBP2_GluB"/>
    <property type="match status" value="1"/>
</dbReference>
<feature type="region of interest" description="Disordered" evidence="5">
    <location>
        <begin position="31"/>
        <end position="53"/>
    </location>
</feature>
<evidence type="ECO:0000256" key="2">
    <source>
        <dbReference type="ARBA" id="ARBA00022448"/>
    </source>
</evidence>
<dbReference type="Proteomes" id="UP001500301">
    <property type="component" value="Unassembled WGS sequence"/>
</dbReference>
<dbReference type="PROSITE" id="PS51257">
    <property type="entry name" value="PROKAR_LIPOPROTEIN"/>
    <property type="match status" value="1"/>
</dbReference>
<evidence type="ECO:0000256" key="5">
    <source>
        <dbReference type="SAM" id="MobiDB-lite"/>
    </source>
</evidence>
<dbReference type="Pfam" id="PF00497">
    <property type="entry name" value="SBP_bac_3"/>
    <property type="match status" value="1"/>
</dbReference>
<gene>
    <name evidence="8" type="ORF">GCM10022263_42790</name>
</gene>
<reference evidence="9" key="1">
    <citation type="journal article" date="2019" name="Int. J. Syst. Evol. Microbiol.">
        <title>The Global Catalogue of Microorganisms (GCM) 10K type strain sequencing project: providing services to taxonomists for standard genome sequencing and annotation.</title>
        <authorList>
            <consortium name="The Broad Institute Genomics Platform"/>
            <consortium name="The Broad Institute Genome Sequencing Center for Infectious Disease"/>
            <person name="Wu L."/>
            <person name="Ma J."/>
        </authorList>
    </citation>
    <scope>NUCLEOTIDE SEQUENCE [LARGE SCALE GENOMIC DNA]</scope>
    <source>
        <strain evidence="9">JCM 17460</strain>
    </source>
</reference>
<feature type="domain" description="Solute-binding protein family 3/N-terminal" evidence="7">
    <location>
        <begin position="74"/>
        <end position="296"/>
    </location>
</feature>
<name>A0ABP6WKC4_9ACTN</name>
<dbReference type="Gene3D" id="3.40.190.10">
    <property type="entry name" value="Periplasmic binding protein-like II"/>
    <property type="match status" value="2"/>
</dbReference>
<evidence type="ECO:0000256" key="3">
    <source>
        <dbReference type="ARBA" id="ARBA00022729"/>
    </source>
</evidence>
<comment type="caution">
    <text evidence="8">The sequence shown here is derived from an EMBL/GenBank/DDBJ whole genome shotgun (WGS) entry which is preliminary data.</text>
</comment>
<keyword evidence="2" id="KW-0813">Transport</keyword>
<dbReference type="EMBL" id="BAABBB010000028">
    <property type="protein sequence ID" value="GAA3551386.1"/>
    <property type="molecule type" value="Genomic_DNA"/>
</dbReference>
<feature type="chain" id="PRO_5045554283" evidence="6">
    <location>
        <begin position="22"/>
        <end position="312"/>
    </location>
</feature>
<dbReference type="SUPFAM" id="SSF53850">
    <property type="entry name" value="Periplasmic binding protein-like II"/>
    <property type="match status" value="1"/>
</dbReference>
<evidence type="ECO:0000313" key="9">
    <source>
        <dbReference type="Proteomes" id="UP001500301"/>
    </source>
</evidence>
<dbReference type="PANTHER" id="PTHR30085:SF6">
    <property type="entry name" value="ABC TRANSPORTER GLUTAMINE-BINDING PROTEIN GLNH"/>
    <property type="match status" value="1"/>
</dbReference>
<dbReference type="SMART" id="SM00062">
    <property type="entry name" value="PBPb"/>
    <property type="match status" value="1"/>
</dbReference>
<evidence type="ECO:0000259" key="7">
    <source>
        <dbReference type="SMART" id="SM00062"/>
    </source>
</evidence>
<evidence type="ECO:0000256" key="1">
    <source>
        <dbReference type="ARBA" id="ARBA00010333"/>
    </source>
</evidence>
<proteinExistence type="inferred from homology"/>
<keyword evidence="9" id="KW-1185">Reference proteome</keyword>
<feature type="signal peptide" evidence="6">
    <location>
        <begin position="1"/>
        <end position="21"/>
    </location>
</feature>
<keyword evidence="3 6" id="KW-0732">Signal</keyword>
<dbReference type="InterPro" id="IPR018313">
    <property type="entry name" value="SBP_3_CS"/>
</dbReference>
<evidence type="ECO:0000256" key="4">
    <source>
        <dbReference type="RuleBase" id="RU003744"/>
    </source>
</evidence>
<protein>
    <submittedName>
        <fullName evidence="8">Glutamate ABC transporter substrate-binding protein</fullName>
    </submittedName>
</protein>